<accession>A0ABT7VQH3</accession>
<comment type="caution">
    <text evidence="1">The sequence shown here is derived from an EMBL/GenBank/DDBJ whole genome shotgun (WGS) entry which is preliminary data.</text>
</comment>
<dbReference type="Proteomes" id="UP001171945">
    <property type="component" value="Unassembled WGS sequence"/>
</dbReference>
<sequence>MQYPLSEKIGEPALFVGRERELKYFDNWLANIPKRLSKSRVIIARRKSGKTAFVQRIFNQLWSENGAVIPFYFEFGEIKIWFPNLAIKYYCTFASQFISFLERDSKLANNLLSLEEINEYAVSHSMTPMIRDVKFLLQRAAGGYDLMWDIACSAPHRYANFFERRFLVILDEFQYINLVYRDENCQDNPDESLPGSYNSLSESKLAPMLVTGS</sequence>
<feature type="non-terminal residue" evidence="1">
    <location>
        <position position="213"/>
    </location>
</feature>
<proteinExistence type="predicted"/>
<protein>
    <recommendedName>
        <fullName evidence="3">ATPase domain-containing protein</fullName>
    </recommendedName>
</protein>
<evidence type="ECO:0000313" key="2">
    <source>
        <dbReference type="Proteomes" id="UP001171945"/>
    </source>
</evidence>
<evidence type="ECO:0008006" key="3">
    <source>
        <dbReference type="Google" id="ProtNLM"/>
    </source>
</evidence>
<dbReference type="InterPro" id="IPR027417">
    <property type="entry name" value="P-loop_NTPase"/>
</dbReference>
<keyword evidence="2" id="KW-1185">Reference proteome</keyword>
<evidence type="ECO:0000313" key="1">
    <source>
        <dbReference type="EMBL" id="MDM8561905.1"/>
    </source>
</evidence>
<reference evidence="1" key="1">
    <citation type="submission" date="2023-06" db="EMBL/GenBank/DDBJ databases">
        <title>Uncultivated large filamentous bacteria from sulfidic sediments reveal new species and different genomic features in energy metabolism and defense.</title>
        <authorList>
            <person name="Fonseca A."/>
        </authorList>
    </citation>
    <scope>NUCLEOTIDE SEQUENCE</scope>
    <source>
        <strain evidence="1">HSG4</strain>
    </source>
</reference>
<name>A0ABT7VQH3_9GAMM</name>
<organism evidence="1 2">
    <name type="scientific">Candidatus Marithioploca araucensis</name>
    <dbReference type="NCBI Taxonomy" id="70273"/>
    <lineage>
        <taxon>Bacteria</taxon>
        <taxon>Pseudomonadati</taxon>
        <taxon>Pseudomonadota</taxon>
        <taxon>Gammaproteobacteria</taxon>
        <taxon>Thiotrichales</taxon>
        <taxon>Thiotrichaceae</taxon>
        <taxon>Candidatus Marithioploca</taxon>
    </lineage>
</organism>
<dbReference type="Gene3D" id="3.40.50.300">
    <property type="entry name" value="P-loop containing nucleotide triphosphate hydrolases"/>
    <property type="match status" value="1"/>
</dbReference>
<gene>
    <name evidence="1" type="ORF">QUF54_00960</name>
</gene>
<dbReference type="SUPFAM" id="SSF52540">
    <property type="entry name" value="P-loop containing nucleoside triphosphate hydrolases"/>
    <property type="match status" value="1"/>
</dbReference>
<dbReference type="EMBL" id="JAUCGM010000020">
    <property type="protein sequence ID" value="MDM8561905.1"/>
    <property type="molecule type" value="Genomic_DNA"/>
</dbReference>